<keyword evidence="4 7" id="KW-0812">Transmembrane</keyword>
<keyword evidence="5 7" id="KW-1133">Transmembrane helix</keyword>
<evidence type="ECO:0000313" key="9">
    <source>
        <dbReference type="EMBL" id="TWI84481.1"/>
    </source>
</evidence>
<evidence type="ECO:0000256" key="3">
    <source>
        <dbReference type="ARBA" id="ARBA00022475"/>
    </source>
</evidence>
<keyword evidence="3" id="KW-1003">Cell membrane</keyword>
<comment type="caution">
    <text evidence="9">The sequence shown here is derived from an EMBL/GenBank/DDBJ whole genome shotgun (WGS) entry which is preliminary data.</text>
</comment>
<dbReference type="EMBL" id="VLLG01000005">
    <property type="protein sequence ID" value="TWI84481.1"/>
    <property type="molecule type" value="Genomic_DNA"/>
</dbReference>
<feature type="transmembrane region" description="Helical" evidence="7">
    <location>
        <begin position="277"/>
        <end position="298"/>
    </location>
</feature>
<proteinExistence type="predicted"/>
<dbReference type="InterPro" id="IPR036259">
    <property type="entry name" value="MFS_trans_sf"/>
</dbReference>
<dbReference type="GO" id="GO:0022857">
    <property type="term" value="F:transmembrane transporter activity"/>
    <property type="evidence" value="ECO:0007669"/>
    <property type="project" value="InterPro"/>
</dbReference>
<gene>
    <name evidence="9" type="ORF">LX66_4851</name>
</gene>
<keyword evidence="2" id="KW-0813">Transport</keyword>
<feature type="transmembrane region" description="Helical" evidence="7">
    <location>
        <begin position="305"/>
        <end position="324"/>
    </location>
</feature>
<dbReference type="Proteomes" id="UP000316778">
    <property type="component" value="Unassembled WGS sequence"/>
</dbReference>
<evidence type="ECO:0000256" key="2">
    <source>
        <dbReference type="ARBA" id="ARBA00022448"/>
    </source>
</evidence>
<evidence type="ECO:0000256" key="4">
    <source>
        <dbReference type="ARBA" id="ARBA00022692"/>
    </source>
</evidence>
<keyword evidence="6 7" id="KW-0472">Membrane</keyword>
<evidence type="ECO:0000313" key="10">
    <source>
        <dbReference type="Proteomes" id="UP000316778"/>
    </source>
</evidence>
<dbReference type="PANTHER" id="PTHR23517:SF2">
    <property type="entry name" value="MULTIDRUG RESISTANCE PROTEIN MDTH"/>
    <property type="match status" value="1"/>
</dbReference>
<feature type="transmembrane region" description="Helical" evidence="7">
    <location>
        <begin position="397"/>
        <end position="416"/>
    </location>
</feature>
<protein>
    <submittedName>
        <fullName evidence="9">Putative MFS family arabinose efflux permease</fullName>
    </submittedName>
</protein>
<evidence type="ECO:0000256" key="5">
    <source>
        <dbReference type="ARBA" id="ARBA00022989"/>
    </source>
</evidence>
<feature type="transmembrane region" description="Helical" evidence="7">
    <location>
        <begin position="243"/>
        <end position="265"/>
    </location>
</feature>
<name>A0A562STA9_CHIJA</name>
<evidence type="ECO:0000256" key="6">
    <source>
        <dbReference type="ARBA" id="ARBA00023136"/>
    </source>
</evidence>
<dbReference type="SUPFAM" id="SSF103473">
    <property type="entry name" value="MFS general substrate transporter"/>
    <property type="match status" value="1"/>
</dbReference>
<feature type="domain" description="Major facilitator superfamily (MFS) profile" evidence="8">
    <location>
        <begin position="39"/>
        <end position="420"/>
    </location>
</feature>
<organism evidence="9 10">
    <name type="scientific">Chitinophaga japonensis</name>
    <name type="common">Flexibacter japonensis</name>
    <dbReference type="NCBI Taxonomy" id="104662"/>
    <lineage>
        <taxon>Bacteria</taxon>
        <taxon>Pseudomonadati</taxon>
        <taxon>Bacteroidota</taxon>
        <taxon>Chitinophagia</taxon>
        <taxon>Chitinophagales</taxon>
        <taxon>Chitinophagaceae</taxon>
        <taxon>Chitinophaga</taxon>
    </lineage>
</organism>
<dbReference type="PANTHER" id="PTHR23517">
    <property type="entry name" value="RESISTANCE PROTEIN MDTM, PUTATIVE-RELATED-RELATED"/>
    <property type="match status" value="1"/>
</dbReference>
<dbReference type="InterPro" id="IPR020846">
    <property type="entry name" value="MFS_dom"/>
</dbReference>
<dbReference type="InterPro" id="IPR011701">
    <property type="entry name" value="MFS"/>
</dbReference>
<comment type="subcellular location">
    <subcellularLocation>
        <location evidence="1">Cell membrane</location>
        <topology evidence="1">Multi-pass membrane protein</topology>
    </subcellularLocation>
</comment>
<evidence type="ECO:0000256" key="7">
    <source>
        <dbReference type="SAM" id="Phobius"/>
    </source>
</evidence>
<dbReference type="Gene3D" id="1.20.1250.20">
    <property type="entry name" value="MFS general substrate transporter like domains"/>
    <property type="match status" value="1"/>
</dbReference>
<accession>A0A562STA9</accession>
<evidence type="ECO:0000259" key="8">
    <source>
        <dbReference type="PROSITE" id="PS50850"/>
    </source>
</evidence>
<sequence length="420" mass="45176">MQYKHHHMSATPSANQRLQPGIVKLAGNYRASFSGLSKETWLLGMIILINRSGTMVVPFLSMYITQSLHRGIADAGLVITLFGIGALLGSAASGYFIDRVSFRAVQIFTSIAGGLLFLLMGQIGNFTLLCVMTVVLSFVAEAFRPANTAAVTAYATPATLTRSFTLNRLATNIGFGMGSALGGALAAINYHLLFWVEGAVYIAAGILTYLLLPPVVKKQKEVTATPPAAAAGSPWKDAFLLRFLVPVAAYTTCFLLLFRLVPVYWKEHLHIPESAIGWLLGLNGILVAVFEMALVKYWENRRSDMYYIISGVIATAAGYLLLIMPGMAPMLMAVGSVVFITMGEMMALPFINAVIMRRSADHNRGKYAAAYALAWSVAQVAGPGGGALITAQHGYSVLWGLLIALCLVSAVAFRLLNRPS</sequence>
<feature type="transmembrane region" description="Helical" evidence="7">
    <location>
        <begin position="194"/>
        <end position="212"/>
    </location>
</feature>
<dbReference type="GO" id="GO:0005886">
    <property type="term" value="C:plasma membrane"/>
    <property type="evidence" value="ECO:0007669"/>
    <property type="project" value="UniProtKB-SubCell"/>
</dbReference>
<dbReference type="AlphaFoldDB" id="A0A562STA9"/>
<keyword evidence="10" id="KW-1185">Reference proteome</keyword>
<reference evidence="9 10" key="1">
    <citation type="journal article" date="2013" name="Stand. Genomic Sci.">
        <title>Genomic Encyclopedia of Type Strains, Phase I: The one thousand microbial genomes (KMG-I) project.</title>
        <authorList>
            <person name="Kyrpides N.C."/>
            <person name="Woyke T."/>
            <person name="Eisen J.A."/>
            <person name="Garrity G."/>
            <person name="Lilburn T.G."/>
            <person name="Beck B.J."/>
            <person name="Whitman W.B."/>
            <person name="Hugenholtz P."/>
            <person name="Klenk H.P."/>
        </authorList>
    </citation>
    <scope>NUCLEOTIDE SEQUENCE [LARGE SCALE GENOMIC DNA]</scope>
    <source>
        <strain evidence="9 10">DSM 13484</strain>
    </source>
</reference>
<dbReference type="InterPro" id="IPR050171">
    <property type="entry name" value="MFS_Transporters"/>
</dbReference>
<feature type="transmembrane region" description="Helical" evidence="7">
    <location>
        <begin position="330"/>
        <end position="355"/>
    </location>
</feature>
<feature type="transmembrane region" description="Helical" evidence="7">
    <location>
        <begin position="169"/>
        <end position="188"/>
    </location>
</feature>
<feature type="transmembrane region" description="Helical" evidence="7">
    <location>
        <begin position="367"/>
        <end position="391"/>
    </location>
</feature>
<evidence type="ECO:0000256" key="1">
    <source>
        <dbReference type="ARBA" id="ARBA00004651"/>
    </source>
</evidence>
<dbReference type="PROSITE" id="PS50850">
    <property type="entry name" value="MFS"/>
    <property type="match status" value="1"/>
</dbReference>
<dbReference type="Pfam" id="PF07690">
    <property type="entry name" value="MFS_1"/>
    <property type="match status" value="1"/>
</dbReference>
<feature type="transmembrane region" description="Helical" evidence="7">
    <location>
        <begin position="41"/>
        <end position="64"/>
    </location>
</feature>
<feature type="transmembrane region" description="Helical" evidence="7">
    <location>
        <begin position="117"/>
        <end position="139"/>
    </location>
</feature>
<feature type="transmembrane region" description="Helical" evidence="7">
    <location>
        <begin position="76"/>
        <end position="97"/>
    </location>
</feature>